<feature type="domain" description="Ice-binding protein C-terminal" evidence="3">
    <location>
        <begin position="298"/>
        <end position="318"/>
    </location>
</feature>
<accession>A0ABR6S4D0</accession>
<evidence type="ECO:0000313" key="5">
    <source>
        <dbReference type="Proteomes" id="UP000570851"/>
    </source>
</evidence>
<keyword evidence="1" id="KW-0472">Membrane</keyword>
<dbReference type="EMBL" id="JACKZP010000010">
    <property type="protein sequence ID" value="MBC1301197.1"/>
    <property type="molecule type" value="Genomic_DNA"/>
</dbReference>
<protein>
    <submittedName>
        <fullName evidence="4">PEP-CTERM sorting domain-containing protein</fullName>
    </submittedName>
</protein>
<dbReference type="RefSeq" id="WP_011321399.1">
    <property type="nucleotide sequence ID" value="NZ_JACKZP010000010.1"/>
</dbReference>
<name>A0ABR6S4D0_ANAVA</name>
<evidence type="ECO:0000256" key="1">
    <source>
        <dbReference type="SAM" id="Phobius"/>
    </source>
</evidence>
<keyword evidence="2" id="KW-0732">Signal</keyword>
<organism evidence="4 5">
    <name type="scientific">Trichormus variabilis N2B</name>
    <dbReference type="NCBI Taxonomy" id="2681315"/>
    <lineage>
        <taxon>Bacteria</taxon>
        <taxon>Bacillati</taxon>
        <taxon>Cyanobacteriota</taxon>
        <taxon>Cyanophyceae</taxon>
        <taxon>Nostocales</taxon>
        <taxon>Nostocaceae</taxon>
        <taxon>Trichormus</taxon>
    </lineage>
</organism>
<evidence type="ECO:0000256" key="2">
    <source>
        <dbReference type="SAM" id="SignalP"/>
    </source>
</evidence>
<keyword evidence="1" id="KW-1133">Transmembrane helix</keyword>
<reference evidence="4 5" key="1">
    <citation type="submission" date="2019-11" db="EMBL/GenBank/DDBJ databases">
        <title>Comparison of genomes from free-living endosymbiotic cyanobacteria isolated from Azolla.</title>
        <authorList>
            <person name="Thiel T."/>
            <person name="Pratte B."/>
        </authorList>
    </citation>
    <scope>NUCLEOTIDE SEQUENCE [LARGE SCALE GENOMIC DNA]</scope>
    <source>
        <strain evidence="4 5">N2B</strain>
    </source>
</reference>
<dbReference type="GeneID" id="58722309"/>
<feature type="transmembrane region" description="Helical" evidence="1">
    <location>
        <begin position="302"/>
        <end position="319"/>
    </location>
</feature>
<evidence type="ECO:0000259" key="3">
    <source>
        <dbReference type="Pfam" id="PF07589"/>
    </source>
</evidence>
<sequence>MRTQYLSILLGMTATATATMLSAVPARAASLTCEAGNIFDYSSVQFIKTRPLSSNNCLRLFGERVGATDPDPQGFVAYGFAHIEMSLNSPNNPAPYYAAGIDFSPENLPGARQAATLLDDITGFGNFATFLTSNNITADRIGFSFGAKDRDFTKALNLGEDINGKNYFSSANSTLEERIYSANPDEVESFLVLDGNKFITFGYSDIYSFLEYGATREPDDDTEAIISNPFNAFKVAGLNGLSNGLADAFLADLRGNKIQLVSEDAGVVPDFVSVSDPFGPLDPIVSIRFPVQLRIVNVPEPSITIGFLGLGLLAFGSRLKNKNRHRC</sequence>
<keyword evidence="1" id="KW-0812">Transmembrane</keyword>
<dbReference type="InterPro" id="IPR013424">
    <property type="entry name" value="Ice-binding_C"/>
</dbReference>
<keyword evidence="5" id="KW-1185">Reference proteome</keyword>
<dbReference type="Proteomes" id="UP000570851">
    <property type="component" value="Unassembled WGS sequence"/>
</dbReference>
<proteinExistence type="predicted"/>
<comment type="caution">
    <text evidence="4">The sequence shown here is derived from an EMBL/GenBank/DDBJ whole genome shotgun (WGS) entry which is preliminary data.</text>
</comment>
<dbReference type="Pfam" id="PF07589">
    <property type="entry name" value="PEP-CTERM"/>
    <property type="match status" value="1"/>
</dbReference>
<dbReference type="NCBIfam" id="TIGR02595">
    <property type="entry name" value="PEP_CTERM"/>
    <property type="match status" value="1"/>
</dbReference>
<evidence type="ECO:0000313" key="4">
    <source>
        <dbReference type="EMBL" id="MBC1301197.1"/>
    </source>
</evidence>
<gene>
    <name evidence="4" type="ORF">GNE12_04625</name>
</gene>
<feature type="signal peptide" evidence="2">
    <location>
        <begin position="1"/>
        <end position="28"/>
    </location>
</feature>
<feature type="chain" id="PRO_5046422130" evidence="2">
    <location>
        <begin position="29"/>
        <end position="327"/>
    </location>
</feature>